<evidence type="ECO:0000313" key="2">
    <source>
        <dbReference type="EMBL" id="KAF2788607.1"/>
    </source>
</evidence>
<proteinExistence type="predicted"/>
<dbReference type="EMBL" id="MU002202">
    <property type="protein sequence ID" value="KAF2788607.1"/>
    <property type="molecule type" value="Genomic_DNA"/>
</dbReference>
<keyword evidence="3" id="KW-1185">Reference proteome</keyword>
<sequence length="292" mass="33309">MPPSSFPSHPLPPLTNEKQFAQTHRVIALFEEIQAEKHGRRGPWTEFQPAAGDYEEIERWLGQDESLLGYVKDKIRAGIVRLPTGVHHRQLKAIRTGSGKKAHFTQKMWPARSSEIEFPVEDGASTRKSKYDPDASFWQDDANTLKKRRVGRLAEDYLLDSDANIRVVVGLDIECDKRVTQSIVDDPTNRDELRVIQEVADEAFRDDQGNATNHVGLQLHLSDFASKEEMGDLDQKLIISARQLCEFRNRAEVRSRRMFLIADLLPAGVQKRKRSEKHPKEIASGDDARYVE</sequence>
<organism evidence="2 3">
    <name type="scientific">Melanomma pulvis-pyrius CBS 109.77</name>
    <dbReference type="NCBI Taxonomy" id="1314802"/>
    <lineage>
        <taxon>Eukaryota</taxon>
        <taxon>Fungi</taxon>
        <taxon>Dikarya</taxon>
        <taxon>Ascomycota</taxon>
        <taxon>Pezizomycotina</taxon>
        <taxon>Dothideomycetes</taxon>
        <taxon>Pleosporomycetidae</taxon>
        <taxon>Pleosporales</taxon>
        <taxon>Melanommataceae</taxon>
        <taxon>Melanomma</taxon>
    </lineage>
</organism>
<protein>
    <submittedName>
        <fullName evidence="2">Uncharacterized protein</fullName>
    </submittedName>
</protein>
<dbReference type="OrthoDB" id="3485856at2759"/>
<evidence type="ECO:0000256" key="1">
    <source>
        <dbReference type="SAM" id="MobiDB-lite"/>
    </source>
</evidence>
<name>A0A6A6WY00_9PLEO</name>
<evidence type="ECO:0000313" key="3">
    <source>
        <dbReference type="Proteomes" id="UP000799757"/>
    </source>
</evidence>
<feature type="region of interest" description="Disordered" evidence="1">
    <location>
        <begin position="271"/>
        <end position="292"/>
    </location>
</feature>
<dbReference type="AlphaFoldDB" id="A0A6A6WY00"/>
<gene>
    <name evidence="2" type="ORF">K505DRAFT_394340</name>
</gene>
<reference evidence="2" key="1">
    <citation type="journal article" date="2020" name="Stud. Mycol.">
        <title>101 Dothideomycetes genomes: a test case for predicting lifestyles and emergence of pathogens.</title>
        <authorList>
            <person name="Haridas S."/>
            <person name="Albert R."/>
            <person name="Binder M."/>
            <person name="Bloem J."/>
            <person name="Labutti K."/>
            <person name="Salamov A."/>
            <person name="Andreopoulos B."/>
            <person name="Baker S."/>
            <person name="Barry K."/>
            <person name="Bills G."/>
            <person name="Bluhm B."/>
            <person name="Cannon C."/>
            <person name="Castanera R."/>
            <person name="Culley D."/>
            <person name="Daum C."/>
            <person name="Ezra D."/>
            <person name="Gonzalez J."/>
            <person name="Henrissat B."/>
            <person name="Kuo A."/>
            <person name="Liang C."/>
            <person name="Lipzen A."/>
            <person name="Lutzoni F."/>
            <person name="Magnuson J."/>
            <person name="Mondo S."/>
            <person name="Nolan M."/>
            <person name="Ohm R."/>
            <person name="Pangilinan J."/>
            <person name="Park H.-J."/>
            <person name="Ramirez L."/>
            <person name="Alfaro M."/>
            <person name="Sun H."/>
            <person name="Tritt A."/>
            <person name="Yoshinaga Y."/>
            <person name="Zwiers L.-H."/>
            <person name="Turgeon B."/>
            <person name="Goodwin S."/>
            <person name="Spatafora J."/>
            <person name="Crous P."/>
            <person name="Grigoriev I."/>
        </authorList>
    </citation>
    <scope>NUCLEOTIDE SEQUENCE</scope>
    <source>
        <strain evidence="2">CBS 109.77</strain>
    </source>
</reference>
<dbReference type="Proteomes" id="UP000799757">
    <property type="component" value="Unassembled WGS sequence"/>
</dbReference>
<feature type="compositionally biased region" description="Basic and acidic residues" evidence="1">
    <location>
        <begin position="278"/>
        <end position="292"/>
    </location>
</feature>
<accession>A0A6A6WY00</accession>